<comment type="caution">
    <text evidence="2">The sequence shown here is derived from an EMBL/GenBank/DDBJ whole genome shotgun (WGS) entry which is preliminary data.</text>
</comment>
<dbReference type="EMBL" id="JAMXLR010000055">
    <property type="protein sequence ID" value="MCO6045452.1"/>
    <property type="molecule type" value="Genomic_DNA"/>
</dbReference>
<proteinExistence type="predicted"/>
<evidence type="ECO:0000256" key="1">
    <source>
        <dbReference type="SAM" id="Phobius"/>
    </source>
</evidence>
<feature type="transmembrane region" description="Helical" evidence="1">
    <location>
        <begin position="36"/>
        <end position="56"/>
    </location>
</feature>
<evidence type="ECO:0000313" key="2">
    <source>
        <dbReference type="EMBL" id="MCO6045452.1"/>
    </source>
</evidence>
<keyword evidence="1" id="KW-0812">Transmembrane</keyword>
<dbReference type="Proteomes" id="UP001155241">
    <property type="component" value="Unassembled WGS sequence"/>
</dbReference>
<sequence>MTNRKFKPGFRLSAIDVAVLVLGSVAVAYLSMQISLWLGLGVAFVVAHFFLFCNVFRVARPLELGWSAVFVTLVLCCTLFAVPSWPLVFALTLPATIAVIGLELSKASYHGVLWQSINPQLPDWWEAQLAK</sequence>
<organism evidence="2 3">
    <name type="scientific">Aeoliella straminimaris</name>
    <dbReference type="NCBI Taxonomy" id="2954799"/>
    <lineage>
        <taxon>Bacteria</taxon>
        <taxon>Pseudomonadati</taxon>
        <taxon>Planctomycetota</taxon>
        <taxon>Planctomycetia</taxon>
        <taxon>Pirellulales</taxon>
        <taxon>Lacipirellulaceae</taxon>
        <taxon>Aeoliella</taxon>
    </lineage>
</organism>
<feature type="transmembrane region" description="Helical" evidence="1">
    <location>
        <begin position="12"/>
        <end position="30"/>
    </location>
</feature>
<evidence type="ECO:0000313" key="3">
    <source>
        <dbReference type="Proteomes" id="UP001155241"/>
    </source>
</evidence>
<protein>
    <submittedName>
        <fullName evidence="2">Uncharacterized protein</fullName>
    </submittedName>
</protein>
<dbReference type="AlphaFoldDB" id="A0A9X2FAL2"/>
<gene>
    <name evidence="2" type="ORF">NG895_16195</name>
</gene>
<keyword evidence="3" id="KW-1185">Reference proteome</keyword>
<accession>A0A9X2FAL2</accession>
<dbReference type="RefSeq" id="WP_252853564.1">
    <property type="nucleotide sequence ID" value="NZ_JAMXLR010000055.1"/>
</dbReference>
<name>A0A9X2FAL2_9BACT</name>
<keyword evidence="1" id="KW-1133">Transmembrane helix</keyword>
<reference evidence="2" key="1">
    <citation type="submission" date="2022-06" db="EMBL/GenBank/DDBJ databases">
        <title>Aeoliella straminimaris, a novel planctomycete from sediments.</title>
        <authorList>
            <person name="Vitorino I.R."/>
            <person name="Lage O.M."/>
        </authorList>
    </citation>
    <scope>NUCLEOTIDE SEQUENCE</scope>
    <source>
        <strain evidence="2">ICT_H6.2</strain>
    </source>
</reference>
<feature type="transmembrane region" description="Helical" evidence="1">
    <location>
        <begin position="63"/>
        <end position="81"/>
    </location>
</feature>
<keyword evidence="1" id="KW-0472">Membrane</keyword>